<comment type="subcellular location">
    <subcellularLocation>
        <location evidence="3">Nucleus</location>
        <location evidence="3">PML body</location>
    </subcellularLocation>
</comment>
<evidence type="ECO:0000313" key="12">
    <source>
        <dbReference type="EMBL" id="EJK64832.1"/>
    </source>
</evidence>
<dbReference type="GO" id="GO:0016787">
    <property type="term" value="F:hydrolase activity"/>
    <property type="evidence" value="ECO:0007669"/>
    <property type="project" value="UniProtKB-KW"/>
</dbReference>
<evidence type="ECO:0000256" key="3">
    <source>
        <dbReference type="ARBA" id="ARBA00004322"/>
    </source>
</evidence>
<evidence type="ECO:0000256" key="6">
    <source>
        <dbReference type="ARBA" id="ARBA00022763"/>
    </source>
</evidence>
<comment type="caution">
    <text evidence="12">The sequence shown here is derived from an EMBL/GenBank/DDBJ whole genome shotgun (WGS) entry which is preliminary data.</text>
</comment>
<name>K0T321_THAOC</name>
<dbReference type="InterPro" id="IPR005135">
    <property type="entry name" value="Endo/exonuclease/phosphatase"/>
</dbReference>
<dbReference type="OMA" id="TWRWPTS"/>
<keyword evidence="13" id="KW-1185">Reference proteome</keyword>
<organism evidence="12 13">
    <name type="scientific">Thalassiosira oceanica</name>
    <name type="common">Marine diatom</name>
    <dbReference type="NCBI Taxonomy" id="159749"/>
    <lineage>
        <taxon>Eukaryota</taxon>
        <taxon>Sar</taxon>
        <taxon>Stramenopiles</taxon>
        <taxon>Ochrophyta</taxon>
        <taxon>Bacillariophyta</taxon>
        <taxon>Coscinodiscophyceae</taxon>
        <taxon>Thalassiosirophycidae</taxon>
        <taxon>Thalassiosirales</taxon>
        <taxon>Thalassiosiraceae</taxon>
        <taxon>Thalassiosira</taxon>
    </lineage>
</organism>
<keyword evidence="7" id="KW-0378">Hydrolase</keyword>
<keyword evidence="4" id="KW-0540">Nuclease</keyword>
<dbReference type="GO" id="GO:0004518">
    <property type="term" value="F:nuclease activity"/>
    <property type="evidence" value="ECO:0007669"/>
    <property type="project" value="UniProtKB-KW"/>
</dbReference>
<dbReference type="AlphaFoldDB" id="K0T321"/>
<dbReference type="InterPro" id="IPR051547">
    <property type="entry name" value="TDP2-like"/>
</dbReference>
<keyword evidence="6" id="KW-0227">DNA damage</keyword>
<protein>
    <recommendedName>
        <fullName evidence="11">Endonuclease/exonuclease/phosphatase domain-containing protein</fullName>
    </recommendedName>
</protein>
<feature type="domain" description="Endonuclease/exonuclease/phosphatase" evidence="11">
    <location>
        <begin position="61"/>
        <end position="307"/>
    </location>
</feature>
<reference evidence="12 13" key="1">
    <citation type="journal article" date="2012" name="Genome Biol.">
        <title>Genome and low-iron response of an oceanic diatom adapted to chronic iron limitation.</title>
        <authorList>
            <person name="Lommer M."/>
            <person name="Specht M."/>
            <person name="Roy A.S."/>
            <person name="Kraemer L."/>
            <person name="Andreson R."/>
            <person name="Gutowska M.A."/>
            <person name="Wolf J."/>
            <person name="Bergner S.V."/>
            <person name="Schilhabel M.B."/>
            <person name="Klostermeier U.C."/>
            <person name="Beiko R.G."/>
            <person name="Rosenstiel P."/>
            <person name="Hippler M."/>
            <person name="Laroche J."/>
        </authorList>
    </citation>
    <scope>NUCLEOTIDE SEQUENCE [LARGE SCALE GENOMIC DNA]</scope>
    <source>
        <strain evidence="12 13">CCMP1005</strain>
    </source>
</reference>
<keyword evidence="9" id="KW-0234">DNA repair</keyword>
<evidence type="ECO:0000256" key="4">
    <source>
        <dbReference type="ARBA" id="ARBA00022722"/>
    </source>
</evidence>
<sequence>MLSSIRIRNAISDLLAFISQILPPWPGFLFARYRQASLFGSQRLLTAAEFKEDGVAAFKLLSYNLNNLGVRSESRRRRVLDAIRTSNADICLLQETNEEWQRCLRQTEGREYKYEFFHHPGASDRAAGGLAILSRYKVENIELVDIVKEVDGSVFPAVRCDVCVPTAEGAQVLHVANVHLRPPVNLDGSAWLDTARLTEPIRVREVKFLLGSSDSSRLDIIAGDFNEGESTGSIAYLRRLGYQDALATFVPKHKETHTWPFWKLTLRKRLDHVLWTGSRDLTSGRATVKLKCLGCVVLAGYVDASDHQPVLSHFMLQKF</sequence>
<dbReference type="eggNOG" id="ENOG502S4WQ">
    <property type="taxonomic scope" value="Eukaryota"/>
</dbReference>
<dbReference type="PANTHER" id="PTHR15822:SF4">
    <property type="entry name" value="TYROSYL-DNA PHOSPHODIESTERASE 2"/>
    <property type="match status" value="1"/>
</dbReference>
<keyword evidence="8" id="KW-0460">Magnesium</keyword>
<evidence type="ECO:0000313" key="13">
    <source>
        <dbReference type="Proteomes" id="UP000266841"/>
    </source>
</evidence>
<dbReference type="GO" id="GO:0006281">
    <property type="term" value="P:DNA repair"/>
    <property type="evidence" value="ECO:0007669"/>
    <property type="project" value="UniProtKB-KW"/>
</dbReference>
<evidence type="ECO:0000256" key="1">
    <source>
        <dbReference type="ARBA" id="ARBA00001936"/>
    </source>
</evidence>
<evidence type="ECO:0000259" key="11">
    <source>
        <dbReference type="Pfam" id="PF03372"/>
    </source>
</evidence>
<dbReference type="PANTHER" id="PTHR15822">
    <property type="entry name" value="TRAF AND TNF RECEPTOR-ASSOCIATED PROTEIN"/>
    <property type="match status" value="1"/>
</dbReference>
<dbReference type="Proteomes" id="UP000266841">
    <property type="component" value="Unassembled WGS sequence"/>
</dbReference>
<evidence type="ECO:0000256" key="7">
    <source>
        <dbReference type="ARBA" id="ARBA00022801"/>
    </source>
</evidence>
<dbReference type="Pfam" id="PF03372">
    <property type="entry name" value="Exo_endo_phos"/>
    <property type="match status" value="1"/>
</dbReference>
<dbReference type="EMBL" id="AGNL01016799">
    <property type="protein sequence ID" value="EJK64832.1"/>
    <property type="molecule type" value="Genomic_DNA"/>
</dbReference>
<keyword evidence="10" id="KW-0539">Nucleus</keyword>
<evidence type="ECO:0000256" key="5">
    <source>
        <dbReference type="ARBA" id="ARBA00022723"/>
    </source>
</evidence>
<gene>
    <name evidence="12" type="ORF">THAOC_14391</name>
</gene>
<proteinExistence type="predicted"/>
<dbReference type="GO" id="GO:0046872">
    <property type="term" value="F:metal ion binding"/>
    <property type="evidence" value="ECO:0007669"/>
    <property type="project" value="UniProtKB-KW"/>
</dbReference>
<comment type="cofactor">
    <cofactor evidence="2">
        <name>Mg(2+)</name>
        <dbReference type="ChEBI" id="CHEBI:18420"/>
    </cofactor>
</comment>
<accession>K0T321</accession>
<dbReference type="SUPFAM" id="SSF56219">
    <property type="entry name" value="DNase I-like"/>
    <property type="match status" value="1"/>
</dbReference>
<dbReference type="OrthoDB" id="200415at2759"/>
<evidence type="ECO:0000256" key="2">
    <source>
        <dbReference type="ARBA" id="ARBA00001946"/>
    </source>
</evidence>
<keyword evidence="5" id="KW-0479">Metal-binding</keyword>
<evidence type="ECO:0000256" key="10">
    <source>
        <dbReference type="ARBA" id="ARBA00023242"/>
    </source>
</evidence>
<dbReference type="Gene3D" id="3.60.10.10">
    <property type="entry name" value="Endonuclease/exonuclease/phosphatase"/>
    <property type="match status" value="1"/>
</dbReference>
<dbReference type="InterPro" id="IPR036691">
    <property type="entry name" value="Endo/exonu/phosph_ase_sf"/>
</dbReference>
<evidence type="ECO:0000256" key="9">
    <source>
        <dbReference type="ARBA" id="ARBA00023204"/>
    </source>
</evidence>
<comment type="cofactor">
    <cofactor evidence="1">
        <name>Mn(2+)</name>
        <dbReference type="ChEBI" id="CHEBI:29035"/>
    </cofactor>
</comment>
<evidence type="ECO:0000256" key="8">
    <source>
        <dbReference type="ARBA" id="ARBA00022842"/>
    </source>
</evidence>